<dbReference type="RefSeq" id="WP_093120435.1">
    <property type="nucleotide sequence ID" value="NZ_FODS01000034.1"/>
</dbReference>
<dbReference type="InterPro" id="IPR007047">
    <property type="entry name" value="Flp_Fap"/>
</dbReference>
<reference evidence="2 3" key="1">
    <citation type="submission" date="2016-10" db="EMBL/GenBank/DDBJ databases">
        <authorList>
            <person name="de Groot N.N."/>
        </authorList>
    </citation>
    <scope>NUCLEOTIDE SEQUENCE [LARGE SCALE GENOMIC DNA]</scope>
    <source>
        <strain evidence="2 3">DSM 27842</strain>
    </source>
</reference>
<keyword evidence="1" id="KW-0812">Transmembrane</keyword>
<feature type="transmembrane region" description="Helical" evidence="1">
    <location>
        <begin position="20"/>
        <end position="39"/>
    </location>
</feature>
<gene>
    <name evidence="2" type="ORF">SAMN04490248_1349</name>
</gene>
<dbReference type="Proteomes" id="UP000198893">
    <property type="component" value="Unassembled WGS sequence"/>
</dbReference>
<dbReference type="EMBL" id="FODS01000034">
    <property type="protein sequence ID" value="SEP18771.1"/>
    <property type="molecule type" value="Genomic_DNA"/>
</dbReference>
<evidence type="ECO:0000313" key="2">
    <source>
        <dbReference type="EMBL" id="SEP18771.1"/>
    </source>
</evidence>
<proteinExistence type="predicted"/>
<dbReference type="STRING" id="569882.SAMN04490248_1349"/>
<accession>A0A1H8VTQ9</accession>
<evidence type="ECO:0000256" key="1">
    <source>
        <dbReference type="SAM" id="Phobius"/>
    </source>
</evidence>
<keyword evidence="1" id="KW-1133">Transmembrane helix</keyword>
<organism evidence="2 3">
    <name type="scientific">Salinihabitans flavidus</name>
    <dbReference type="NCBI Taxonomy" id="569882"/>
    <lineage>
        <taxon>Bacteria</taxon>
        <taxon>Pseudomonadati</taxon>
        <taxon>Pseudomonadota</taxon>
        <taxon>Alphaproteobacteria</taxon>
        <taxon>Rhodobacterales</taxon>
        <taxon>Roseobacteraceae</taxon>
        <taxon>Salinihabitans</taxon>
    </lineage>
</organism>
<dbReference type="Pfam" id="PF04964">
    <property type="entry name" value="Flp_Fap"/>
    <property type="match status" value="1"/>
</dbReference>
<keyword evidence="3" id="KW-1185">Reference proteome</keyword>
<dbReference type="AlphaFoldDB" id="A0A1H8VTQ9"/>
<name>A0A1H8VTQ9_9RHOB</name>
<evidence type="ECO:0000313" key="3">
    <source>
        <dbReference type="Proteomes" id="UP000198893"/>
    </source>
</evidence>
<sequence length="58" mass="5831">MLQFIKNFKTNDSGATAIEYGLIAALVAVALITALTTLGTDLGGIFGDVSTELQGAGG</sequence>
<keyword evidence="1" id="KW-0472">Membrane</keyword>
<protein>
    <submittedName>
        <fullName evidence="2">Pilus assembly protein Flp/PilA</fullName>
    </submittedName>
</protein>